<comment type="pathway">
    <text evidence="3">Purine metabolism; 3',5'-cyclic di-GMP biosynthesis.</text>
</comment>
<dbReference type="EMBL" id="CP046509">
    <property type="protein sequence ID" value="QGU86694.1"/>
    <property type="molecule type" value="Genomic_DNA"/>
</dbReference>
<keyword evidence="8" id="KW-0472">Membrane</keyword>
<comment type="subcellular location">
    <subcellularLocation>
        <location evidence="2">Cell membrane</location>
        <topology evidence="2">Multi-pass membrane protein</topology>
    </subcellularLocation>
</comment>
<protein>
    <recommendedName>
        <fullName evidence="4">diguanylate cyclase</fullName>
        <ecNumber evidence="4">2.7.7.65</ecNumber>
    </recommendedName>
</protein>
<evidence type="ECO:0000259" key="10">
    <source>
        <dbReference type="PROSITE" id="PS50887"/>
    </source>
</evidence>
<evidence type="ECO:0000256" key="7">
    <source>
        <dbReference type="ARBA" id="ARBA00022989"/>
    </source>
</evidence>
<dbReference type="CDD" id="cd01949">
    <property type="entry name" value="GGDEF"/>
    <property type="match status" value="1"/>
</dbReference>
<dbReference type="RefSeq" id="WP_154753829.1">
    <property type="nucleotide sequence ID" value="NZ_CP046509.1"/>
</dbReference>
<dbReference type="FunFam" id="3.30.70.270:FF:000001">
    <property type="entry name" value="Diguanylate cyclase domain protein"/>
    <property type="match status" value="1"/>
</dbReference>
<dbReference type="InterPro" id="IPR000160">
    <property type="entry name" value="GGDEF_dom"/>
</dbReference>
<dbReference type="GO" id="GO:0005886">
    <property type="term" value="C:plasma membrane"/>
    <property type="evidence" value="ECO:0007669"/>
    <property type="project" value="UniProtKB-SubCell"/>
</dbReference>
<dbReference type="GO" id="GO:0043709">
    <property type="term" value="P:cell adhesion involved in single-species biofilm formation"/>
    <property type="evidence" value="ECO:0007669"/>
    <property type="project" value="TreeGrafter"/>
</dbReference>
<proteinExistence type="predicted"/>
<gene>
    <name evidence="11" type="ORF">GK011_16750</name>
    <name evidence="12" type="ORF">GN242_05430</name>
</gene>
<evidence type="ECO:0000256" key="8">
    <source>
        <dbReference type="ARBA" id="ARBA00023136"/>
    </source>
</evidence>
<dbReference type="Gene3D" id="3.30.450.20">
    <property type="entry name" value="PAS domain"/>
    <property type="match status" value="1"/>
</dbReference>
<organism evidence="12 13">
    <name type="scientific">Erwinia sorbitola</name>
    <dbReference type="NCBI Taxonomy" id="2681984"/>
    <lineage>
        <taxon>Bacteria</taxon>
        <taxon>Pseudomonadati</taxon>
        <taxon>Pseudomonadota</taxon>
        <taxon>Gammaproteobacteria</taxon>
        <taxon>Enterobacterales</taxon>
        <taxon>Erwiniaceae</taxon>
        <taxon>Erwinia</taxon>
    </lineage>
</organism>
<reference evidence="11 14" key="1">
    <citation type="submission" date="2019-11" db="EMBL/GenBank/DDBJ databases">
        <title>Erwinia sp. nov., isolated from feces of birds in Tibet plateau of China.</title>
        <authorList>
            <person name="Ge Y."/>
        </authorList>
    </citation>
    <scope>NUCLEOTIDE SEQUENCE [LARGE SCALE GENOMIC DNA]</scope>
    <source>
        <strain evidence="11 14">J316</strain>
    </source>
</reference>
<dbReference type="KEGG" id="erwi:GN242_05430"/>
<evidence type="ECO:0000313" key="11">
    <source>
        <dbReference type="EMBL" id="MTD28586.1"/>
    </source>
</evidence>
<reference evidence="12 13" key="2">
    <citation type="submission" date="2019-12" db="EMBL/GenBank/DDBJ databases">
        <title>Erwinia sp. nov., isolated from droppings of birds in the Qinghai-Tiebt plateau of China.</title>
        <authorList>
            <person name="Ge Y."/>
        </authorList>
    </citation>
    <scope>NUCLEOTIDE SEQUENCE [LARGE SCALE GENOMIC DNA]</scope>
    <source>
        <strain evidence="12 13">J780</strain>
    </source>
</reference>
<keyword evidence="7" id="KW-1133">Transmembrane helix</keyword>
<dbReference type="NCBIfam" id="TIGR00254">
    <property type="entry name" value="GGDEF"/>
    <property type="match status" value="1"/>
</dbReference>
<dbReference type="PROSITE" id="PS50887">
    <property type="entry name" value="GGDEF"/>
    <property type="match status" value="1"/>
</dbReference>
<name>A0A6I6EA76_9GAMM</name>
<dbReference type="Gene3D" id="3.30.70.270">
    <property type="match status" value="1"/>
</dbReference>
<feature type="domain" description="GGDEF" evidence="10">
    <location>
        <begin position="392"/>
        <end position="523"/>
    </location>
</feature>
<dbReference type="SUPFAM" id="SSF55073">
    <property type="entry name" value="Nucleotide cyclase"/>
    <property type="match status" value="1"/>
</dbReference>
<dbReference type="SUPFAM" id="SSF103190">
    <property type="entry name" value="Sensory domain-like"/>
    <property type="match status" value="1"/>
</dbReference>
<keyword evidence="5" id="KW-1003">Cell membrane</keyword>
<dbReference type="Pfam" id="PF00990">
    <property type="entry name" value="GGDEF"/>
    <property type="match status" value="1"/>
</dbReference>
<dbReference type="Proteomes" id="UP000480164">
    <property type="component" value="Unassembled WGS sequence"/>
</dbReference>
<evidence type="ECO:0000313" key="14">
    <source>
        <dbReference type="Proteomes" id="UP000480164"/>
    </source>
</evidence>
<evidence type="ECO:0000256" key="4">
    <source>
        <dbReference type="ARBA" id="ARBA00012528"/>
    </source>
</evidence>
<evidence type="ECO:0000256" key="1">
    <source>
        <dbReference type="ARBA" id="ARBA00001946"/>
    </source>
</evidence>
<dbReference type="SMART" id="SM00267">
    <property type="entry name" value="GGDEF"/>
    <property type="match status" value="1"/>
</dbReference>
<evidence type="ECO:0000256" key="3">
    <source>
        <dbReference type="ARBA" id="ARBA00004665"/>
    </source>
</evidence>
<evidence type="ECO:0000313" key="13">
    <source>
        <dbReference type="Proteomes" id="UP000424752"/>
    </source>
</evidence>
<evidence type="ECO:0000256" key="5">
    <source>
        <dbReference type="ARBA" id="ARBA00022475"/>
    </source>
</evidence>
<dbReference type="InterPro" id="IPR029787">
    <property type="entry name" value="Nucleotide_cyclase"/>
</dbReference>
<dbReference type="PANTHER" id="PTHR45138:SF9">
    <property type="entry name" value="DIGUANYLATE CYCLASE DGCM-RELATED"/>
    <property type="match status" value="1"/>
</dbReference>
<sequence length="536" mass="59166">MLRLSRPKTDLRTLITLLAVASIVITLANSLYASWRVQRDVLIGNTLESNRVYATKLASTTEVFFQLAESQLSYSAKVLGRGLDNEANLQDEVDRLREQTNSFNSVVIVDASGWVRAISPESLMLKGMHLSSSAAKQALKERKPLISQPTLSAANNLLVFVSWPIWSKTGSYLGYVGGSIYLKKKSILNVLLGEQFYRDGSSLYVIDGKNQVLYHQDRQLIGKTIDPLISNEQRNKASNGNQQVTAEDGEQMLAGYASVPTAGWTIIALKPTKATLAPLNSLLLKVLKHSVPFALLTLIIALILAQRIALPLWQLARKASQMDTQNVSKEISGIHSWYYESSQIKRALLAGISLMQDKIGRLKSEVQTDPMTSLLNRRGLNAVLDYFLATSQPFAVLALDIDYFKRVNDTFGHDAGDTVIKTVAQQLEQSARQTDVICRNGGEEFLMILPGADRDVASMIAERVRKRIEVLSLDPVGHITISVGVAFWSPQSGDGMDHTFKLADEALYQAKNAGRNRVKVAKNFTKPPAVVQVQPQ</sequence>
<comment type="catalytic activity">
    <reaction evidence="9">
        <text>2 GTP = 3',3'-c-di-GMP + 2 diphosphate</text>
        <dbReference type="Rhea" id="RHEA:24898"/>
        <dbReference type="ChEBI" id="CHEBI:33019"/>
        <dbReference type="ChEBI" id="CHEBI:37565"/>
        <dbReference type="ChEBI" id="CHEBI:58805"/>
        <dbReference type="EC" id="2.7.7.65"/>
    </reaction>
</comment>
<dbReference type="CDD" id="cd12912">
    <property type="entry name" value="PDC2_MCP_like"/>
    <property type="match status" value="1"/>
</dbReference>
<accession>A0A6L6GSA5</accession>
<evidence type="ECO:0000313" key="12">
    <source>
        <dbReference type="EMBL" id="QGU86694.1"/>
    </source>
</evidence>
<keyword evidence="6" id="KW-0812">Transmembrane</keyword>
<dbReference type="EMBL" id="WLZX01000007">
    <property type="protein sequence ID" value="MTD28586.1"/>
    <property type="molecule type" value="Genomic_DNA"/>
</dbReference>
<dbReference type="PANTHER" id="PTHR45138">
    <property type="entry name" value="REGULATORY COMPONENTS OF SENSORY TRANSDUCTION SYSTEM"/>
    <property type="match status" value="1"/>
</dbReference>
<dbReference type="AlphaFoldDB" id="A0A6I6EA76"/>
<comment type="cofactor">
    <cofactor evidence="1">
        <name>Mg(2+)</name>
        <dbReference type="ChEBI" id="CHEBI:18420"/>
    </cofactor>
</comment>
<dbReference type="InterPro" id="IPR050469">
    <property type="entry name" value="Diguanylate_Cyclase"/>
</dbReference>
<keyword evidence="14" id="KW-1185">Reference proteome</keyword>
<dbReference type="InterPro" id="IPR043128">
    <property type="entry name" value="Rev_trsase/Diguanyl_cyclase"/>
</dbReference>
<dbReference type="Pfam" id="PF02743">
    <property type="entry name" value="dCache_1"/>
    <property type="match status" value="1"/>
</dbReference>
<dbReference type="GO" id="GO:1902201">
    <property type="term" value="P:negative regulation of bacterial-type flagellum-dependent cell motility"/>
    <property type="evidence" value="ECO:0007669"/>
    <property type="project" value="TreeGrafter"/>
</dbReference>
<evidence type="ECO:0000256" key="6">
    <source>
        <dbReference type="ARBA" id="ARBA00022692"/>
    </source>
</evidence>
<accession>A0A6I6EA76</accession>
<dbReference type="Proteomes" id="UP000424752">
    <property type="component" value="Chromosome"/>
</dbReference>
<dbReference type="CDD" id="cd12914">
    <property type="entry name" value="PDC1_DGC_like"/>
    <property type="match status" value="1"/>
</dbReference>
<evidence type="ECO:0000256" key="2">
    <source>
        <dbReference type="ARBA" id="ARBA00004651"/>
    </source>
</evidence>
<dbReference type="InterPro" id="IPR029151">
    <property type="entry name" value="Sensor-like_sf"/>
</dbReference>
<dbReference type="InterPro" id="IPR033479">
    <property type="entry name" value="dCache_1"/>
</dbReference>
<dbReference type="GO" id="GO:0052621">
    <property type="term" value="F:diguanylate cyclase activity"/>
    <property type="evidence" value="ECO:0007669"/>
    <property type="project" value="UniProtKB-EC"/>
</dbReference>
<evidence type="ECO:0000256" key="9">
    <source>
        <dbReference type="ARBA" id="ARBA00034247"/>
    </source>
</evidence>
<dbReference type="EC" id="2.7.7.65" evidence="4"/>